<dbReference type="EMBL" id="CADCUP010000192">
    <property type="protein sequence ID" value="CAA9411841.1"/>
    <property type="molecule type" value="Genomic_DNA"/>
</dbReference>
<evidence type="ECO:0000256" key="1">
    <source>
        <dbReference type="SAM" id="MobiDB-lite"/>
    </source>
</evidence>
<feature type="compositionally biased region" description="Basic residues" evidence="1">
    <location>
        <begin position="105"/>
        <end position="115"/>
    </location>
</feature>
<feature type="non-terminal residue" evidence="2">
    <location>
        <position position="1"/>
    </location>
</feature>
<sequence>ACRHRRSGRRGALHRPRAHRQRARRPADRQEPLGGEAGAGGQRRVAAGGLLRAVLPGGGPARPLRRGHRRHRRRQGQPGDLPARQDRVRRAPHRRAGEPPQQRVAVHRGVGRRRQRLDPAHHVGARRGGRHGRRPRPAVHLPSRQRQPGRDDVARGLAVRRQAHRAHPLPGELLAGDHPARRAGLHPRPAAAGRGGRRAALRGGGGRGERAREPALADPAL</sequence>
<feature type="non-terminal residue" evidence="2">
    <location>
        <position position="221"/>
    </location>
</feature>
<feature type="compositionally biased region" description="Basic residues" evidence="1">
    <location>
        <begin position="1"/>
        <end position="24"/>
    </location>
</feature>
<reference evidence="2" key="1">
    <citation type="submission" date="2020-02" db="EMBL/GenBank/DDBJ databases">
        <authorList>
            <person name="Meier V. D."/>
        </authorList>
    </citation>
    <scope>NUCLEOTIDE SEQUENCE</scope>
    <source>
        <strain evidence="2">AVDCRST_MAG06</strain>
    </source>
</reference>
<name>A0A6J4PIE5_9ACTN</name>
<feature type="compositionally biased region" description="Low complexity" evidence="1">
    <location>
        <begin position="42"/>
        <end position="55"/>
    </location>
</feature>
<feature type="compositionally biased region" description="Basic residues" evidence="1">
    <location>
        <begin position="123"/>
        <end position="137"/>
    </location>
</feature>
<protein>
    <submittedName>
        <fullName evidence="2">TrkA-like protein</fullName>
    </submittedName>
</protein>
<organism evidence="2">
    <name type="scientific">uncultured Nocardioides sp</name>
    <dbReference type="NCBI Taxonomy" id="198441"/>
    <lineage>
        <taxon>Bacteria</taxon>
        <taxon>Bacillati</taxon>
        <taxon>Actinomycetota</taxon>
        <taxon>Actinomycetes</taxon>
        <taxon>Propionibacteriales</taxon>
        <taxon>Nocardioidaceae</taxon>
        <taxon>Nocardioides</taxon>
        <taxon>environmental samples</taxon>
    </lineage>
</organism>
<feature type="compositionally biased region" description="Basic residues" evidence="1">
    <location>
        <begin position="63"/>
        <end position="75"/>
    </location>
</feature>
<proteinExistence type="predicted"/>
<dbReference type="AlphaFoldDB" id="A0A6J4PIE5"/>
<evidence type="ECO:0000313" key="2">
    <source>
        <dbReference type="EMBL" id="CAA9411841.1"/>
    </source>
</evidence>
<feature type="region of interest" description="Disordered" evidence="1">
    <location>
        <begin position="1"/>
        <end position="221"/>
    </location>
</feature>
<gene>
    <name evidence="2" type="ORF">AVDCRST_MAG06-2935</name>
</gene>
<accession>A0A6J4PIE5</accession>